<accession>A0A841K0H9</accession>
<dbReference type="EMBL" id="JACHEK010000007">
    <property type="protein sequence ID" value="MBB6145459.1"/>
    <property type="molecule type" value="Genomic_DNA"/>
</dbReference>
<keyword evidence="1" id="KW-0677">Repeat</keyword>
<dbReference type="InterPro" id="IPR019734">
    <property type="entry name" value="TPR_rpt"/>
</dbReference>
<dbReference type="RefSeq" id="WP_050061103.1">
    <property type="nucleotide sequence ID" value="NZ_JACHEK010000007.1"/>
</dbReference>
<gene>
    <name evidence="5" type="ORF">HNQ77_003420</name>
</gene>
<evidence type="ECO:0000256" key="2">
    <source>
        <dbReference type="ARBA" id="ARBA00022803"/>
    </source>
</evidence>
<organism evidence="5 6">
    <name type="scientific">Silvibacterium bohemicum</name>
    <dbReference type="NCBI Taxonomy" id="1577686"/>
    <lineage>
        <taxon>Bacteria</taxon>
        <taxon>Pseudomonadati</taxon>
        <taxon>Acidobacteriota</taxon>
        <taxon>Terriglobia</taxon>
        <taxon>Terriglobales</taxon>
        <taxon>Acidobacteriaceae</taxon>
        <taxon>Silvibacterium</taxon>
    </lineage>
</organism>
<evidence type="ECO:0000313" key="6">
    <source>
        <dbReference type="Proteomes" id="UP000538666"/>
    </source>
</evidence>
<sequence>MNRIARFPVMAAATLSLLVLMTGCQRLKARDQLNKGVQAYKSAKYEEAINHFQQAVNYDPTLPMARSYLATAYAQQVVPDLTTSDNLKNANLAIQNFQTVLAQDPKDVNSLKGIASIYFNIGKYQDAKDWQKKVLEVDPQDAEAAYTIGSIDWRLAYRNAVKDLQAVGMQDDGMGNAKMPKKACQDLLTDNSQLVNEGLEYLHKAVEIRPSYDDAMAYLQLTYRRKADLECGNDSARKDDMAQVDQWREKAMSTRKANEEKKNSQTQGVVMQ</sequence>
<comment type="caution">
    <text evidence="5">The sequence shown here is derived from an EMBL/GenBank/DDBJ whole genome shotgun (WGS) entry which is preliminary data.</text>
</comment>
<dbReference type="PROSITE" id="PS50005">
    <property type="entry name" value="TPR"/>
    <property type="match status" value="2"/>
</dbReference>
<dbReference type="Gene3D" id="1.25.40.10">
    <property type="entry name" value="Tetratricopeptide repeat domain"/>
    <property type="match status" value="2"/>
</dbReference>
<name>A0A841K0H9_9BACT</name>
<evidence type="ECO:0000256" key="4">
    <source>
        <dbReference type="SAM" id="MobiDB-lite"/>
    </source>
</evidence>
<feature type="repeat" description="TPR" evidence="3">
    <location>
        <begin position="108"/>
        <end position="141"/>
    </location>
</feature>
<feature type="compositionally biased region" description="Basic and acidic residues" evidence="4">
    <location>
        <begin position="247"/>
        <end position="263"/>
    </location>
</feature>
<keyword evidence="6" id="KW-1185">Reference proteome</keyword>
<keyword evidence="2 3" id="KW-0802">TPR repeat</keyword>
<dbReference type="PANTHER" id="PTHR44943:SF8">
    <property type="entry name" value="TPR REPEAT-CONTAINING PROTEIN MJ0263"/>
    <property type="match status" value="1"/>
</dbReference>
<evidence type="ECO:0000256" key="3">
    <source>
        <dbReference type="PROSITE-ProRule" id="PRU00339"/>
    </source>
</evidence>
<dbReference type="Proteomes" id="UP000538666">
    <property type="component" value="Unassembled WGS sequence"/>
</dbReference>
<dbReference type="InterPro" id="IPR011990">
    <property type="entry name" value="TPR-like_helical_dom_sf"/>
</dbReference>
<dbReference type="Pfam" id="PF14559">
    <property type="entry name" value="TPR_19"/>
    <property type="match status" value="1"/>
</dbReference>
<protein>
    <submittedName>
        <fullName evidence="5">Tetratricopeptide (TPR) repeat protein</fullName>
    </submittedName>
</protein>
<reference evidence="5 6" key="1">
    <citation type="submission" date="2020-08" db="EMBL/GenBank/DDBJ databases">
        <title>Genomic Encyclopedia of Type Strains, Phase IV (KMG-IV): sequencing the most valuable type-strain genomes for metagenomic binning, comparative biology and taxonomic classification.</title>
        <authorList>
            <person name="Goeker M."/>
        </authorList>
    </citation>
    <scope>NUCLEOTIDE SEQUENCE [LARGE SCALE GENOMIC DNA]</scope>
    <source>
        <strain evidence="5 6">DSM 103733</strain>
    </source>
</reference>
<feature type="region of interest" description="Disordered" evidence="4">
    <location>
        <begin position="247"/>
        <end position="272"/>
    </location>
</feature>
<feature type="repeat" description="TPR" evidence="3">
    <location>
        <begin position="29"/>
        <end position="62"/>
    </location>
</feature>
<proteinExistence type="predicted"/>
<dbReference type="PANTHER" id="PTHR44943">
    <property type="entry name" value="CELLULOSE SYNTHASE OPERON PROTEIN C"/>
    <property type="match status" value="1"/>
</dbReference>
<dbReference type="AlphaFoldDB" id="A0A841K0H9"/>
<evidence type="ECO:0000256" key="1">
    <source>
        <dbReference type="ARBA" id="ARBA00022737"/>
    </source>
</evidence>
<dbReference type="PROSITE" id="PS51257">
    <property type="entry name" value="PROKAR_LIPOPROTEIN"/>
    <property type="match status" value="1"/>
</dbReference>
<dbReference type="SMART" id="SM00028">
    <property type="entry name" value="TPR"/>
    <property type="match status" value="2"/>
</dbReference>
<dbReference type="InterPro" id="IPR051685">
    <property type="entry name" value="Ycf3/AcsC/BcsC/TPR_MFPF"/>
</dbReference>
<dbReference type="OrthoDB" id="111238at2"/>
<dbReference type="Pfam" id="PF13414">
    <property type="entry name" value="TPR_11"/>
    <property type="match status" value="1"/>
</dbReference>
<evidence type="ECO:0000313" key="5">
    <source>
        <dbReference type="EMBL" id="MBB6145459.1"/>
    </source>
</evidence>
<dbReference type="SUPFAM" id="SSF48452">
    <property type="entry name" value="TPR-like"/>
    <property type="match status" value="1"/>
</dbReference>